<feature type="domain" description="Glycoside hydrolase family 42 N-terminal" evidence="3">
    <location>
        <begin position="516"/>
        <end position="613"/>
    </location>
</feature>
<evidence type="ECO:0000256" key="1">
    <source>
        <dbReference type="ARBA" id="ARBA00022801"/>
    </source>
</evidence>
<gene>
    <name evidence="4" type="ORF">JOC48_003547</name>
</gene>
<keyword evidence="5" id="KW-1185">Reference proteome</keyword>
<evidence type="ECO:0000313" key="4">
    <source>
        <dbReference type="EMBL" id="MBM7572999.1"/>
    </source>
</evidence>
<name>A0ABS2N4F4_9BACI</name>
<sequence>MSTIVVFYDDAFPYPGDRPSKQQIEKLQQTFVIADADTLEQELGEADSFINLHGPYFPKAAWPAIFSFVKKGRGLVHVGGAPFKIPVYKKDGEWCEEIEQNAYHQQLDIHETHEVDVERIDHYVSNDTFPVVDQDEILLEVKPTYSFTLHVTRKKDYPNENGSGGPMDAHFYPLLKGISKNGREAAAPMVLLEHTKGQFTGGRWIFLNQEITDEFWNNGGVEALQKWGKFCLKGVTEIWVKTNYASYHPGEQPRLSIQTQALQQENSLKQNWTFQLSLVADSGVEVWSSQVSLPASDEIEYQQFSITHQVKTGYYHLTCKAIDEDGECRIFHHGFWGFDQDLLKEGSALACERDYFVKDERPFPIVGMTYMTSDVARKYLFLPNVSAWDRDMRQMKKAGINYIRTGLWTAWKSVMFVDGHAYEEVLRGIDAFILTAKRHDLEVTFNFFSFTPETWEGENPYLDPRSVNAQKRFIAGVVSRHKETTNIQWDLINEPSMFNPKKIFQGAHTSGDHFEREAFIEWLKNRHKNIRVLQEHWNMTPDELPSFESIELPKQEEINFKTTEKQDMKGNRWLDYSLFSMEMHNRWARQLTQTIKKIAPNQLVTVGQDEALGGKRPSPFFYAEAVDYTTVHSWWLMDHLVWDGIFTKDPHKPNVVQETGIMHVERPDGRSKRSEKELKSILERKYAYSFATGGAGAVQWLWNTNHYMDNINESNIGAIRSDQTEKLETDVSYDFGAFIPKIRDLFKGRKLEDVAVIYPYSNDFSNRDVAFASTAKLTRVMNYHLRVPFRGLSEYHLDTLAEHPPKLIIVPSAHNFETDAFEKLMKHIEVHGGTLLWTGPLNLDPYWRHRPRTELFGKTKPSNIVREERIEVDGVEYPVSFLTDQQLSVTFGKNRLAELEKEVLVEGSRHEQTGSKLLMKEVGKGKVLWCSLPIELNNNDEPLKGVYQKALKTADVQSGLEWIKGYELAGVYGRRVDFEGGSLFVFVSEDSFDNELTIKDKKTNKVYEFTVESDRTVMFATNRNGIVTAVYRPDEVNVTTP</sequence>
<dbReference type="InterPro" id="IPR013529">
    <property type="entry name" value="Glyco_hydro_42_N"/>
</dbReference>
<accession>A0ABS2N4F4</accession>
<dbReference type="InterPro" id="IPR017853">
    <property type="entry name" value="GH"/>
</dbReference>
<keyword evidence="1" id="KW-0378">Hydrolase</keyword>
<keyword evidence="2" id="KW-0326">Glycosidase</keyword>
<evidence type="ECO:0000313" key="5">
    <source>
        <dbReference type="Proteomes" id="UP001296943"/>
    </source>
</evidence>
<proteinExistence type="predicted"/>
<dbReference type="EMBL" id="JAFBDR010000024">
    <property type="protein sequence ID" value="MBM7572999.1"/>
    <property type="molecule type" value="Genomic_DNA"/>
</dbReference>
<dbReference type="RefSeq" id="WP_204501665.1">
    <property type="nucleotide sequence ID" value="NZ_JAFBDR010000024.1"/>
</dbReference>
<dbReference type="SUPFAM" id="SSF51445">
    <property type="entry name" value="(Trans)glycosidases"/>
    <property type="match status" value="1"/>
</dbReference>
<comment type="caution">
    <text evidence="4">The sequence shown here is derived from an EMBL/GenBank/DDBJ whole genome shotgun (WGS) entry which is preliminary data.</text>
</comment>
<evidence type="ECO:0000259" key="3">
    <source>
        <dbReference type="Pfam" id="PF02449"/>
    </source>
</evidence>
<dbReference type="Proteomes" id="UP001296943">
    <property type="component" value="Unassembled WGS sequence"/>
</dbReference>
<protein>
    <recommendedName>
        <fullName evidence="3">Glycoside hydrolase family 42 N-terminal domain-containing protein</fullName>
    </recommendedName>
</protein>
<dbReference type="Pfam" id="PF02449">
    <property type="entry name" value="Glyco_hydro_42"/>
    <property type="match status" value="1"/>
</dbReference>
<reference evidence="4 5" key="1">
    <citation type="submission" date="2021-01" db="EMBL/GenBank/DDBJ databases">
        <title>Genomic Encyclopedia of Type Strains, Phase IV (KMG-IV): sequencing the most valuable type-strain genomes for metagenomic binning, comparative biology and taxonomic classification.</title>
        <authorList>
            <person name="Goeker M."/>
        </authorList>
    </citation>
    <scope>NUCLEOTIDE SEQUENCE [LARGE SCALE GENOMIC DNA]</scope>
    <source>
        <strain evidence="4 5">DSM 23711</strain>
    </source>
</reference>
<organism evidence="4 5">
    <name type="scientific">Aquibacillus albus</name>
    <dbReference type="NCBI Taxonomy" id="1168171"/>
    <lineage>
        <taxon>Bacteria</taxon>
        <taxon>Bacillati</taxon>
        <taxon>Bacillota</taxon>
        <taxon>Bacilli</taxon>
        <taxon>Bacillales</taxon>
        <taxon>Bacillaceae</taxon>
        <taxon>Aquibacillus</taxon>
    </lineage>
</organism>
<dbReference type="Gene3D" id="3.20.20.80">
    <property type="entry name" value="Glycosidases"/>
    <property type="match status" value="1"/>
</dbReference>
<evidence type="ECO:0000256" key="2">
    <source>
        <dbReference type="ARBA" id="ARBA00023295"/>
    </source>
</evidence>